<dbReference type="GO" id="GO:0004527">
    <property type="term" value="F:exonuclease activity"/>
    <property type="evidence" value="ECO:0007669"/>
    <property type="project" value="UniProtKB-KW"/>
</dbReference>
<gene>
    <name evidence="1" type="ordered locus">Dacet_2606</name>
</gene>
<dbReference type="SUPFAM" id="SSF56219">
    <property type="entry name" value="DNase I-like"/>
    <property type="match status" value="1"/>
</dbReference>
<dbReference type="InParanoid" id="D4H508"/>
<dbReference type="InterPro" id="IPR036691">
    <property type="entry name" value="Endo/exonu/phosph_ase_sf"/>
</dbReference>
<sequence>MKFISYNVHGWVGTDGVRDFRRALGFINESAPDAAALQEVVTPVPADNLSEAHDFIQDHSGMYATFGQTMLKKDAPYGNVLLTREKPLHVDFQDISVSGYEPRGVIIAEVSSGYGSLTILTTHLGLNRKERVIQAGMIRGIISGTPEPTVLMCDCNEWYRSRASKILDSCLSQAHRQRTFPSKYPILALDMIRTKGLRIRTEVIKSRQLRVASDHLPLAAEVF</sequence>
<organism evidence="1 2">
    <name type="scientific">Denitrovibrio acetiphilus (strain DSM 12809 / NBRC 114555 / N2460)</name>
    <dbReference type="NCBI Taxonomy" id="522772"/>
    <lineage>
        <taxon>Bacteria</taxon>
        <taxon>Pseudomonadati</taxon>
        <taxon>Deferribacterota</taxon>
        <taxon>Deferribacteres</taxon>
        <taxon>Deferribacterales</taxon>
        <taxon>Geovibrionaceae</taxon>
        <taxon>Denitrovibrio</taxon>
    </lineage>
</organism>
<dbReference type="RefSeq" id="WP_013011861.1">
    <property type="nucleotide sequence ID" value="NC_013943.1"/>
</dbReference>
<evidence type="ECO:0000313" key="1">
    <source>
        <dbReference type="EMBL" id="ADD69364.1"/>
    </source>
</evidence>
<keyword evidence="2" id="KW-1185">Reference proteome</keyword>
<evidence type="ECO:0000313" key="2">
    <source>
        <dbReference type="Proteomes" id="UP000002012"/>
    </source>
</evidence>
<protein>
    <submittedName>
        <fullName evidence="1">Endonuclease/exonuclease/phosphatase</fullName>
    </submittedName>
</protein>
<accession>D4H508</accession>
<keyword evidence="1" id="KW-0255">Endonuclease</keyword>
<keyword evidence="1" id="KW-0378">Hydrolase</keyword>
<dbReference type="PANTHER" id="PTHR14859:SF1">
    <property type="entry name" value="PGAP2-INTERACTING PROTEIN"/>
    <property type="match status" value="1"/>
</dbReference>
<dbReference type="HOGENOM" id="CLU_060500_3_0_0"/>
<dbReference type="KEGG" id="dap:Dacet_2606"/>
<proteinExistence type="predicted"/>
<dbReference type="GO" id="GO:0006506">
    <property type="term" value="P:GPI anchor biosynthetic process"/>
    <property type="evidence" value="ECO:0007669"/>
    <property type="project" value="TreeGrafter"/>
</dbReference>
<reference evidence="1 2" key="1">
    <citation type="journal article" date="2010" name="Stand. Genomic Sci.">
        <title>Complete genome sequence of Denitrovibrio acetiphilus type strain (N2460).</title>
        <authorList>
            <person name="Kiss H."/>
            <person name="Lang E."/>
            <person name="Lapidus A."/>
            <person name="Copeland A."/>
            <person name="Nolan M."/>
            <person name="Glavina Del Rio T."/>
            <person name="Chen F."/>
            <person name="Lucas S."/>
            <person name="Tice H."/>
            <person name="Cheng J.F."/>
            <person name="Han C."/>
            <person name="Goodwin L."/>
            <person name="Pitluck S."/>
            <person name="Liolios K."/>
            <person name="Pati A."/>
            <person name="Ivanova N."/>
            <person name="Mavromatis K."/>
            <person name="Chen A."/>
            <person name="Palaniappan K."/>
            <person name="Land M."/>
            <person name="Hauser L."/>
            <person name="Chang Y.J."/>
            <person name="Jeffries C.D."/>
            <person name="Detter J.C."/>
            <person name="Brettin T."/>
            <person name="Spring S."/>
            <person name="Rohde M."/>
            <person name="Goker M."/>
            <person name="Woyke T."/>
            <person name="Bristow J."/>
            <person name="Eisen J.A."/>
            <person name="Markowitz V."/>
            <person name="Hugenholtz P."/>
            <person name="Kyrpides N.C."/>
            <person name="Klenk H.P."/>
        </authorList>
    </citation>
    <scope>NUCLEOTIDE SEQUENCE [LARGE SCALE GENOMIC DNA]</scope>
    <source>
        <strain evidence="2">DSM 12809 / NBRC 114555 / N2460</strain>
    </source>
</reference>
<name>D4H508_DENA2</name>
<dbReference type="EMBL" id="CP001968">
    <property type="protein sequence ID" value="ADD69364.1"/>
    <property type="molecule type" value="Genomic_DNA"/>
</dbReference>
<dbReference type="GO" id="GO:0016020">
    <property type="term" value="C:membrane"/>
    <property type="evidence" value="ECO:0007669"/>
    <property type="project" value="GOC"/>
</dbReference>
<dbReference type="PANTHER" id="PTHR14859">
    <property type="entry name" value="CALCOFLUOR WHITE HYPERSENSITIVE PROTEIN PRECURSOR"/>
    <property type="match status" value="1"/>
</dbReference>
<dbReference type="Proteomes" id="UP000002012">
    <property type="component" value="Chromosome"/>
</dbReference>
<dbReference type="FunCoup" id="D4H508">
    <property type="interactions" value="32"/>
</dbReference>
<dbReference type="OrthoDB" id="5293344at2"/>
<keyword evidence="1" id="KW-0540">Nuclease</keyword>
<dbReference type="Gene3D" id="3.60.10.10">
    <property type="entry name" value="Endonuclease/exonuclease/phosphatase"/>
    <property type="match status" value="1"/>
</dbReference>
<dbReference type="InterPro" id="IPR051916">
    <property type="entry name" value="GPI-anchor_lipid_remodeler"/>
</dbReference>
<dbReference type="PaxDb" id="522772-Dacet_2606"/>
<dbReference type="STRING" id="522772.Dacet_2606"/>
<keyword evidence="1" id="KW-0269">Exonuclease</keyword>
<dbReference type="AlphaFoldDB" id="D4H508"/>
<dbReference type="eggNOG" id="COG3568">
    <property type="taxonomic scope" value="Bacteria"/>
</dbReference>
<dbReference type="GO" id="GO:0004519">
    <property type="term" value="F:endonuclease activity"/>
    <property type="evidence" value="ECO:0007669"/>
    <property type="project" value="UniProtKB-KW"/>
</dbReference>